<evidence type="ECO:0000256" key="7">
    <source>
        <dbReference type="HAMAP-Rule" id="MF_01337"/>
    </source>
</evidence>
<dbReference type="KEGG" id="tsv:DSM104635_01861"/>
<dbReference type="GO" id="GO:0006412">
    <property type="term" value="P:translation"/>
    <property type="evidence" value="ECO:0007669"/>
    <property type="project" value="UniProtKB-UniRule"/>
</dbReference>
<dbReference type="Gene3D" id="3.30.420.100">
    <property type="match status" value="1"/>
</dbReference>
<keyword evidence="5 7" id="KW-0687">Ribonucleoprotein</keyword>
<name>A0A6I6MLX5_9CAUL</name>
<dbReference type="InterPro" id="IPR057268">
    <property type="entry name" value="Ribosomal_L18"/>
</dbReference>
<dbReference type="GO" id="GO:0003735">
    <property type="term" value="F:structural constituent of ribosome"/>
    <property type="evidence" value="ECO:0007669"/>
    <property type="project" value="InterPro"/>
</dbReference>
<dbReference type="GO" id="GO:0022625">
    <property type="term" value="C:cytosolic large ribosomal subunit"/>
    <property type="evidence" value="ECO:0007669"/>
    <property type="project" value="TreeGrafter"/>
</dbReference>
<evidence type="ECO:0000256" key="1">
    <source>
        <dbReference type="ARBA" id="ARBA00007116"/>
    </source>
</evidence>
<evidence type="ECO:0000256" key="4">
    <source>
        <dbReference type="ARBA" id="ARBA00022980"/>
    </source>
</evidence>
<evidence type="ECO:0000256" key="8">
    <source>
        <dbReference type="SAM" id="MobiDB-lite"/>
    </source>
</evidence>
<dbReference type="InterPro" id="IPR004389">
    <property type="entry name" value="Ribosomal_uL18_bac-type"/>
</dbReference>
<accession>A0A6I6MLX5</accession>
<comment type="function">
    <text evidence="7">This is one of the proteins that bind and probably mediate the attachment of the 5S RNA into the large ribosomal subunit, where it forms part of the central protuberance.</text>
</comment>
<proteinExistence type="inferred from homology"/>
<reference evidence="10" key="1">
    <citation type="submission" date="2019-12" db="EMBL/GenBank/DDBJ databases">
        <title>Complete genome of Terracaulis silvestris 0127_4.</title>
        <authorList>
            <person name="Vieira S."/>
            <person name="Riedel T."/>
            <person name="Sproer C."/>
            <person name="Pascual J."/>
            <person name="Boedeker C."/>
            <person name="Overmann J."/>
        </authorList>
    </citation>
    <scope>NUCLEOTIDE SEQUENCE [LARGE SCALE GENOMIC DNA]</scope>
    <source>
        <strain evidence="10">0127_4</strain>
    </source>
</reference>
<comment type="subunit">
    <text evidence="7">Part of the 50S ribosomal subunit; part of the 5S rRNA/L5/L18/L25 subcomplex. Contacts the 5S and 23S rRNAs.</text>
</comment>
<dbReference type="FunFam" id="3.30.420.100:FF:000001">
    <property type="entry name" value="50S ribosomal protein L18"/>
    <property type="match status" value="1"/>
</dbReference>
<gene>
    <name evidence="7 9" type="primary">rplR</name>
    <name evidence="9" type="ORF">DSM104635_01861</name>
</gene>
<comment type="similarity">
    <text evidence="1 7">Belongs to the universal ribosomal protein uL18 family.</text>
</comment>
<dbReference type="PANTHER" id="PTHR12899:SF3">
    <property type="entry name" value="LARGE RIBOSOMAL SUBUNIT PROTEIN UL18M"/>
    <property type="match status" value="1"/>
</dbReference>
<evidence type="ECO:0000256" key="6">
    <source>
        <dbReference type="ARBA" id="ARBA00035197"/>
    </source>
</evidence>
<sequence>MVRKLNPTDRRAQRNRSRVKKNAGEGRLRLSIFRSSKNISAQLIDDIKGVTVASASTLEEAVKAKGSNKDGAAAVGKLIAERAIKAGKKSVVFDRGRYIFHGRVKALADAAREGGLEF</sequence>
<dbReference type="HAMAP" id="MF_01337_B">
    <property type="entry name" value="Ribosomal_uL18_B"/>
    <property type="match status" value="1"/>
</dbReference>
<dbReference type="SUPFAM" id="SSF53137">
    <property type="entry name" value="Translational machinery components"/>
    <property type="match status" value="1"/>
</dbReference>
<keyword evidence="10" id="KW-1185">Reference proteome</keyword>
<dbReference type="PANTHER" id="PTHR12899">
    <property type="entry name" value="39S RIBOSOMAL PROTEIN L18, MITOCHONDRIAL"/>
    <property type="match status" value="1"/>
</dbReference>
<dbReference type="Pfam" id="PF00861">
    <property type="entry name" value="Ribosomal_L18p"/>
    <property type="match status" value="1"/>
</dbReference>
<keyword evidence="2 7" id="KW-0699">rRNA-binding</keyword>
<evidence type="ECO:0000256" key="5">
    <source>
        <dbReference type="ARBA" id="ARBA00023274"/>
    </source>
</evidence>
<dbReference type="AlphaFoldDB" id="A0A6I6MLX5"/>
<dbReference type="RefSeq" id="WP_158765913.1">
    <property type="nucleotide sequence ID" value="NZ_CP047045.1"/>
</dbReference>
<feature type="region of interest" description="Disordered" evidence="8">
    <location>
        <begin position="1"/>
        <end position="23"/>
    </location>
</feature>
<dbReference type="NCBIfam" id="TIGR00060">
    <property type="entry name" value="L18_bact"/>
    <property type="match status" value="1"/>
</dbReference>
<dbReference type="GO" id="GO:0008097">
    <property type="term" value="F:5S rRNA binding"/>
    <property type="evidence" value="ECO:0007669"/>
    <property type="project" value="TreeGrafter"/>
</dbReference>
<dbReference type="Proteomes" id="UP000431269">
    <property type="component" value="Chromosome"/>
</dbReference>
<dbReference type="InterPro" id="IPR005484">
    <property type="entry name" value="Ribosomal_uL18_bac/plant/anim"/>
</dbReference>
<protein>
    <recommendedName>
        <fullName evidence="6 7">Large ribosomal subunit protein uL18</fullName>
    </recommendedName>
</protein>
<feature type="compositionally biased region" description="Basic and acidic residues" evidence="8">
    <location>
        <begin position="1"/>
        <end position="12"/>
    </location>
</feature>
<dbReference type="CDD" id="cd00432">
    <property type="entry name" value="Ribosomal_L18_L5e"/>
    <property type="match status" value="1"/>
</dbReference>
<evidence type="ECO:0000313" key="9">
    <source>
        <dbReference type="EMBL" id="QGZ95021.1"/>
    </source>
</evidence>
<keyword evidence="4 7" id="KW-0689">Ribosomal protein</keyword>
<keyword evidence="3 7" id="KW-0694">RNA-binding</keyword>
<evidence type="ECO:0000256" key="3">
    <source>
        <dbReference type="ARBA" id="ARBA00022884"/>
    </source>
</evidence>
<organism evidence="9 10">
    <name type="scientific">Terricaulis silvestris</name>
    <dbReference type="NCBI Taxonomy" id="2686094"/>
    <lineage>
        <taxon>Bacteria</taxon>
        <taxon>Pseudomonadati</taxon>
        <taxon>Pseudomonadota</taxon>
        <taxon>Alphaproteobacteria</taxon>
        <taxon>Caulobacterales</taxon>
        <taxon>Caulobacteraceae</taxon>
        <taxon>Terricaulis</taxon>
    </lineage>
</organism>
<dbReference type="EMBL" id="CP047045">
    <property type="protein sequence ID" value="QGZ95021.1"/>
    <property type="molecule type" value="Genomic_DNA"/>
</dbReference>
<evidence type="ECO:0000256" key="2">
    <source>
        <dbReference type="ARBA" id="ARBA00022730"/>
    </source>
</evidence>
<evidence type="ECO:0000313" key="10">
    <source>
        <dbReference type="Proteomes" id="UP000431269"/>
    </source>
</evidence>